<dbReference type="OrthoDB" id="5425547at2759"/>
<feature type="chain" id="PRO_5004612589" description="DUF7732 domain-containing protein" evidence="3">
    <location>
        <begin position="20"/>
        <end position="286"/>
    </location>
</feature>
<dbReference type="Proteomes" id="UP000019373">
    <property type="component" value="Unassembled WGS sequence"/>
</dbReference>
<evidence type="ECO:0000256" key="3">
    <source>
        <dbReference type="SAM" id="SignalP"/>
    </source>
</evidence>
<keyword evidence="2" id="KW-0472">Membrane</keyword>
<sequence>MRILSLAALLLSTSHLINSASIPQFPNSDLIAREASSELISPPSLLDPHSSRALRKRKGGGGGRSSGGSSSSSSSGSSSGGSRSGGIGGGRTYSYSPSSNAGGRTRSGSGTPPAYGGYYAGGAKVPYAAGGRSPRGFVPFLLPITAFAFFPGIWLYGSLYAYPYGTPYHYRNQTGFNQTVDVTCLCQQYSVCGCDDDGNTTFVRQIIAGGTDRPINSSEVVVLPPLANGTQRAYINGTLPNGTTAAGGEDPSSDEEIIASGAVRMAANYGGYWIMLMTVVGTLCAL</sequence>
<reference evidence="6" key="1">
    <citation type="journal article" date="2014" name="BMC Genomics">
        <title>Genome characteristics reveal the impact of lichenization on lichen-forming fungus Endocarpon pusillum Hedwig (Verrucariales, Ascomycota).</title>
        <authorList>
            <person name="Wang Y.-Y."/>
            <person name="Liu B."/>
            <person name="Zhang X.-Y."/>
            <person name="Zhou Q.-M."/>
            <person name="Zhang T."/>
            <person name="Li H."/>
            <person name="Yu Y.-F."/>
            <person name="Zhang X.-L."/>
            <person name="Hao X.-Y."/>
            <person name="Wang M."/>
            <person name="Wang L."/>
            <person name="Wei J.-C."/>
        </authorList>
    </citation>
    <scope>NUCLEOTIDE SEQUENCE [LARGE SCALE GENOMIC DNA]</scope>
    <source>
        <strain evidence="6">Z07020 / HMAS-L-300199</strain>
    </source>
</reference>
<proteinExistence type="predicted"/>
<feature type="domain" description="DUF7732" evidence="4">
    <location>
        <begin position="118"/>
        <end position="243"/>
    </location>
</feature>
<dbReference type="GeneID" id="19242598"/>
<protein>
    <recommendedName>
        <fullName evidence="4">DUF7732 domain-containing protein</fullName>
    </recommendedName>
</protein>
<dbReference type="PANTHER" id="PTHR42091">
    <property type="entry name" value="CONSERVED GLYCINE-RICH PROTEIN (AFU_ORTHOLOGUE AFUA_7G02440)"/>
    <property type="match status" value="1"/>
</dbReference>
<dbReference type="RefSeq" id="XP_007800814.1">
    <property type="nucleotide sequence ID" value="XM_007802623.1"/>
</dbReference>
<gene>
    <name evidence="5" type="ORF">EPUS_07718</name>
</gene>
<feature type="signal peptide" evidence="3">
    <location>
        <begin position="1"/>
        <end position="19"/>
    </location>
</feature>
<dbReference type="Pfam" id="PF24866">
    <property type="entry name" value="DUF7732"/>
    <property type="match status" value="1"/>
</dbReference>
<keyword evidence="2" id="KW-1133">Transmembrane helix</keyword>
<keyword evidence="2" id="KW-0812">Transmembrane</keyword>
<evidence type="ECO:0000313" key="5">
    <source>
        <dbReference type="EMBL" id="ERF73513.1"/>
    </source>
</evidence>
<accession>U1GML6</accession>
<feature type="compositionally biased region" description="Low complexity" evidence="1">
    <location>
        <begin position="67"/>
        <end position="77"/>
    </location>
</feature>
<feature type="compositionally biased region" description="Polar residues" evidence="1">
    <location>
        <begin position="93"/>
        <end position="102"/>
    </location>
</feature>
<keyword evidence="3" id="KW-0732">Signal</keyword>
<dbReference type="eggNOG" id="ENOG502S4KZ">
    <property type="taxonomic scope" value="Eukaryota"/>
</dbReference>
<organism evidence="5 6">
    <name type="scientific">Endocarpon pusillum (strain Z07020 / HMAS-L-300199)</name>
    <name type="common">Lichen-forming fungus</name>
    <dbReference type="NCBI Taxonomy" id="1263415"/>
    <lineage>
        <taxon>Eukaryota</taxon>
        <taxon>Fungi</taxon>
        <taxon>Dikarya</taxon>
        <taxon>Ascomycota</taxon>
        <taxon>Pezizomycotina</taxon>
        <taxon>Eurotiomycetes</taxon>
        <taxon>Chaetothyriomycetidae</taxon>
        <taxon>Verrucariales</taxon>
        <taxon>Verrucariaceae</taxon>
        <taxon>Endocarpon</taxon>
    </lineage>
</organism>
<dbReference type="InterPro" id="IPR056634">
    <property type="entry name" value="DUF7732"/>
</dbReference>
<feature type="region of interest" description="Disordered" evidence="1">
    <location>
        <begin position="41"/>
        <end position="109"/>
    </location>
</feature>
<keyword evidence="6" id="KW-1185">Reference proteome</keyword>
<feature type="transmembrane region" description="Helical" evidence="2">
    <location>
        <begin position="140"/>
        <end position="162"/>
    </location>
</feature>
<dbReference type="EMBL" id="KE720948">
    <property type="protein sequence ID" value="ERF73513.1"/>
    <property type="molecule type" value="Genomic_DNA"/>
</dbReference>
<evidence type="ECO:0000256" key="2">
    <source>
        <dbReference type="SAM" id="Phobius"/>
    </source>
</evidence>
<feature type="compositionally biased region" description="Gly residues" evidence="1">
    <location>
        <begin position="78"/>
        <end position="91"/>
    </location>
</feature>
<dbReference type="OMA" id="HASGYWV"/>
<evidence type="ECO:0000313" key="6">
    <source>
        <dbReference type="Proteomes" id="UP000019373"/>
    </source>
</evidence>
<dbReference type="HOGENOM" id="CLU_060392_0_0_1"/>
<dbReference type="AlphaFoldDB" id="U1GML6"/>
<evidence type="ECO:0000256" key="1">
    <source>
        <dbReference type="SAM" id="MobiDB-lite"/>
    </source>
</evidence>
<name>U1GML6_ENDPU</name>
<dbReference type="PANTHER" id="PTHR42091:SF1">
    <property type="entry name" value="CONSERVED GLYCINE-RICH PROTEIN (AFU_ORTHOLOGUE AFUA_7G02440)"/>
    <property type="match status" value="1"/>
</dbReference>
<evidence type="ECO:0000259" key="4">
    <source>
        <dbReference type="Pfam" id="PF24866"/>
    </source>
</evidence>